<accession>A0ABX2I5H5</accession>
<dbReference type="EMBL" id="JAAITA010000001">
    <property type="protein sequence ID" value="NSJ84804.1"/>
    <property type="molecule type" value="Genomic_DNA"/>
</dbReference>
<feature type="domain" description="Putative Se/S carrier protein-like" evidence="1">
    <location>
        <begin position="8"/>
        <end position="75"/>
    </location>
</feature>
<dbReference type="Pfam" id="PF11823">
    <property type="entry name" value="Se_S_carrier"/>
    <property type="match status" value="1"/>
</dbReference>
<dbReference type="Proteomes" id="UP000822142">
    <property type="component" value="Unassembled WGS sequence"/>
</dbReference>
<reference evidence="2 3" key="1">
    <citation type="journal article" date="2020" name="Cell Host Microbe">
        <title>Functional and Genomic Variation between Human-Derived Isolates of Lachnospiraceae Reveals Inter- and Intra-Species Diversity.</title>
        <authorList>
            <person name="Sorbara M.T."/>
            <person name="Littmann E.R."/>
            <person name="Fontana E."/>
            <person name="Moody T.U."/>
            <person name="Kohout C.E."/>
            <person name="Gjonbalaj M."/>
            <person name="Eaton V."/>
            <person name="Seok R."/>
            <person name="Leiner I.M."/>
            <person name="Pamer E.G."/>
        </authorList>
    </citation>
    <scope>NUCLEOTIDE SEQUENCE [LARGE SCALE GENOMIC DNA]</scope>
    <source>
        <strain evidence="2 3">MSK.15.26</strain>
    </source>
</reference>
<evidence type="ECO:0000313" key="2">
    <source>
        <dbReference type="EMBL" id="NSJ84804.1"/>
    </source>
</evidence>
<gene>
    <name evidence="2" type="ORF">G5A70_01095</name>
</gene>
<name>A0ABX2I5H5_BLAHA</name>
<proteinExistence type="predicted"/>
<sequence length="82" mass="9359">MRERVKRLVLSFSTTTQAMAAEQWFQRKNLPGRLIPLPGSISAECGLAWCTEIEQKRTVEQAAKEGAIQIQGIHEVMLYERK</sequence>
<keyword evidence="3" id="KW-1185">Reference proteome</keyword>
<evidence type="ECO:0000259" key="1">
    <source>
        <dbReference type="Pfam" id="PF11823"/>
    </source>
</evidence>
<evidence type="ECO:0000313" key="3">
    <source>
        <dbReference type="Proteomes" id="UP000822142"/>
    </source>
</evidence>
<organism evidence="2 3">
    <name type="scientific">Blautia hansenii</name>
    <name type="common">Ruminococcus hansenii</name>
    <dbReference type="NCBI Taxonomy" id="1322"/>
    <lineage>
        <taxon>Bacteria</taxon>
        <taxon>Bacillati</taxon>
        <taxon>Bacillota</taxon>
        <taxon>Clostridia</taxon>
        <taxon>Lachnospirales</taxon>
        <taxon>Lachnospiraceae</taxon>
        <taxon>Blautia</taxon>
    </lineage>
</organism>
<dbReference type="RefSeq" id="WP_173747278.1">
    <property type="nucleotide sequence ID" value="NZ_JAAITA010000001.1"/>
</dbReference>
<dbReference type="InterPro" id="IPR021778">
    <property type="entry name" value="Se/S_carrier-like"/>
</dbReference>
<comment type="caution">
    <text evidence="2">The sequence shown here is derived from an EMBL/GenBank/DDBJ whole genome shotgun (WGS) entry which is preliminary data.</text>
</comment>
<protein>
    <submittedName>
        <fullName evidence="2">DUF3343 domain-containing protein</fullName>
    </submittedName>
</protein>